<organism evidence="1 2">
    <name type="scientific">Phytophthora nicotianae P1976</name>
    <dbReference type="NCBI Taxonomy" id="1317066"/>
    <lineage>
        <taxon>Eukaryota</taxon>
        <taxon>Sar</taxon>
        <taxon>Stramenopiles</taxon>
        <taxon>Oomycota</taxon>
        <taxon>Peronosporomycetes</taxon>
        <taxon>Peronosporales</taxon>
        <taxon>Peronosporaceae</taxon>
        <taxon>Phytophthora</taxon>
    </lineage>
</organism>
<dbReference type="EMBL" id="ANJA01000182">
    <property type="protein sequence ID" value="ETO85307.1"/>
    <property type="molecule type" value="Genomic_DNA"/>
</dbReference>
<accession>A0A081B2E6</accession>
<protein>
    <submittedName>
        <fullName evidence="1">Uncharacterized protein</fullName>
    </submittedName>
</protein>
<gene>
    <name evidence="1" type="ORF">F444_00938</name>
</gene>
<dbReference type="Proteomes" id="UP000028582">
    <property type="component" value="Unassembled WGS sequence"/>
</dbReference>
<comment type="caution">
    <text evidence="1">The sequence shown here is derived from an EMBL/GenBank/DDBJ whole genome shotgun (WGS) entry which is preliminary data.</text>
</comment>
<evidence type="ECO:0000313" key="1">
    <source>
        <dbReference type="EMBL" id="ETO85307.1"/>
    </source>
</evidence>
<dbReference type="AlphaFoldDB" id="A0A081B2E6"/>
<sequence length="33" mass="3780">MTAWRPTYCFGSLQQVQITTMPYAMPVVRSTKS</sequence>
<reference evidence="1 2" key="1">
    <citation type="submission" date="2013-11" db="EMBL/GenBank/DDBJ databases">
        <title>The Genome Sequence of Phytophthora parasitica P1976.</title>
        <authorList>
            <consortium name="The Broad Institute Genomics Platform"/>
            <person name="Russ C."/>
            <person name="Tyler B."/>
            <person name="Panabieres F."/>
            <person name="Shan W."/>
            <person name="Tripathy S."/>
            <person name="Grunwald N."/>
            <person name="Machado M."/>
            <person name="Johnson C.S."/>
            <person name="Walker B."/>
            <person name="Young S."/>
            <person name="Zeng Q."/>
            <person name="Gargeya S."/>
            <person name="Fitzgerald M."/>
            <person name="Haas B."/>
            <person name="Abouelleil A."/>
            <person name="Allen A.W."/>
            <person name="Alvarado L."/>
            <person name="Arachchi H.M."/>
            <person name="Berlin A.M."/>
            <person name="Chapman S.B."/>
            <person name="Gainer-Dewar J."/>
            <person name="Goldberg J."/>
            <person name="Griggs A."/>
            <person name="Gujja S."/>
            <person name="Hansen M."/>
            <person name="Howarth C."/>
            <person name="Imamovic A."/>
            <person name="Ireland A."/>
            <person name="Larimer J."/>
            <person name="McCowan C."/>
            <person name="Murphy C."/>
            <person name="Pearson M."/>
            <person name="Poon T.W."/>
            <person name="Priest M."/>
            <person name="Roberts A."/>
            <person name="Saif S."/>
            <person name="Shea T."/>
            <person name="Sisk P."/>
            <person name="Sykes S."/>
            <person name="Wortman J."/>
            <person name="Nusbaum C."/>
            <person name="Birren B."/>
        </authorList>
    </citation>
    <scope>NUCLEOTIDE SEQUENCE [LARGE SCALE GENOMIC DNA]</scope>
    <source>
        <strain evidence="1 2">P1976</strain>
    </source>
</reference>
<evidence type="ECO:0000313" key="2">
    <source>
        <dbReference type="Proteomes" id="UP000028582"/>
    </source>
</evidence>
<name>A0A081B2E6_PHYNI</name>
<proteinExistence type="predicted"/>